<dbReference type="SMART" id="SM00257">
    <property type="entry name" value="LysM"/>
    <property type="match status" value="3"/>
</dbReference>
<dbReference type="EMBL" id="JAYGII010000002">
    <property type="protein sequence ID" value="MEA5444573.1"/>
    <property type="molecule type" value="Genomic_DNA"/>
</dbReference>
<dbReference type="PANTHER" id="PTHR33734:SF22">
    <property type="entry name" value="MEMBRANE-BOUND LYTIC MUREIN TRANSGLYCOSYLASE D"/>
    <property type="match status" value="1"/>
</dbReference>
<dbReference type="PANTHER" id="PTHR33734">
    <property type="entry name" value="LYSM DOMAIN-CONTAINING GPI-ANCHORED PROTEIN 2"/>
    <property type="match status" value="1"/>
</dbReference>
<dbReference type="AlphaFoldDB" id="A0AAP6JCT1"/>
<feature type="transmembrane region" description="Helical" evidence="2">
    <location>
        <begin position="21"/>
        <end position="39"/>
    </location>
</feature>
<evidence type="ECO:0000313" key="5">
    <source>
        <dbReference type="Proteomes" id="UP001302316"/>
    </source>
</evidence>
<dbReference type="CDD" id="cd16894">
    <property type="entry name" value="MltD-like"/>
    <property type="match status" value="1"/>
</dbReference>
<accession>A0AAP6JCT1</accession>
<keyword evidence="2" id="KW-1133">Transmembrane helix</keyword>
<keyword evidence="5" id="KW-1185">Reference proteome</keyword>
<keyword evidence="2" id="KW-0472">Membrane</keyword>
<dbReference type="SUPFAM" id="SSF54106">
    <property type="entry name" value="LysM domain"/>
    <property type="match status" value="3"/>
</dbReference>
<dbReference type="PROSITE" id="PS00922">
    <property type="entry name" value="TRANSGLYCOSYLASE"/>
    <property type="match status" value="1"/>
</dbReference>
<dbReference type="InterPro" id="IPR008258">
    <property type="entry name" value="Transglycosylase_SLT_dom_1"/>
</dbReference>
<feature type="domain" description="LysM" evidence="3">
    <location>
        <begin position="443"/>
        <end position="487"/>
    </location>
</feature>
<gene>
    <name evidence="4" type="ORF">VCB98_01930</name>
</gene>
<organism evidence="4 5">
    <name type="scientific">Natronospira elongata</name>
    <dbReference type="NCBI Taxonomy" id="3110268"/>
    <lineage>
        <taxon>Bacteria</taxon>
        <taxon>Pseudomonadati</taxon>
        <taxon>Pseudomonadota</taxon>
        <taxon>Gammaproteobacteria</taxon>
        <taxon>Natronospirales</taxon>
        <taxon>Natronospiraceae</taxon>
        <taxon>Natronospira</taxon>
    </lineage>
</organism>
<dbReference type="Pfam" id="PF01464">
    <property type="entry name" value="SLT"/>
    <property type="match status" value="1"/>
</dbReference>
<feature type="domain" description="LysM" evidence="3">
    <location>
        <begin position="368"/>
        <end position="411"/>
    </location>
</feature>
<dbReference type="GO" id="GO:0000270">
    <property type="term" value="P:peptidoglycan metabolic process"/>
    <property type="evidence" value="ECO:0007669"/>
    <property type="project" value="InterPro"/>
</dbReference>
<comment type="similarity">
    <text evidence="1">Belongs to the transglycosylase Slt family.</text>
</comment>
<dbReference type="CDD" id="cd00118">
    <property type="entry name" value="LysM"/>
    <property type="match status" value="3"/>
</dbReference>
<keyword evidence="2" id="KW-0812">Transmembrane</keyword>
<dbReference type="Gene3D" id="3.10.350.10">
    <property type="entry name" value="LysM domain"/>
    <property type="match status" value="3"/>
</dbReference>
<dbReference type="InterPro" id="IPR000189">
    <property type="entry name" value="Transglyc_AS"/>
</dbReference>
<evidence type="ECO:0000256" key="2">
    <source>
        <dbReference type="SAM" id="Phobius"/>
    </source>
</evidence>
<dbReference type="RefSeq" id="WP_346049911.1">
    <property type="nucleotide sequence ID" value="NZ_JAYGII010000002.1"/>
</dbReference>
<dbReference type="GO" id="GO:0016020">
    <property type="term" value="C:membrane"/>
    <property type="evidence" value="ECO:0007669"/>
    <property type="project" value="InterPro"/>
</dbReference>
<feature type="domain" description="LysM" evidence="3">
    <location>
        <begin position="512"/>
        <end position="556"/>
    </location>
</feature>
<evidence type="ECO:0000313" key="4">
    <source>
        <dbReference type="EMBL" id="MEA5444573.1"/>
    </source>
</evidence>
<dbReference type="PROSITE" id="PS51257">
    <property type="entry name" value="PROKAR_LIPOPROTEIN"/>
    <property type="match status" value="1"/>
</dbReference>
<evidence type="ECO:0000259" key="3">
    <source>
        <dbReference type="PROSITE" id="PS51782"/>
    </source>
</evidence>
<sequence length="566" mass="64207">MTGKAIDQHARLPRRGRLQHALIPLLPLIIAGCGTMPWMDQEYEADPTTPEVGLVPELEGDAYRQTLNTDFELDWRDHATHLVEAESEQDSEPADVWERMRRGFAMEERQHPRIEPQIRWHERHPGYLDRVARRAEPFLTHILDEIEERGLPMEMALVPIVESAYDPFAYSHGRAAGMWQFIPSTGRHFGLKQNWWYDGRRDFIAATDAALTYLESLADRFGGDWELALAAYNAGGGNVSRAMRRNRQRGADQDYWSLRLPRETMHYVPKVLALRDVIQQPEAYGINLPDIDNEPRIAVVELDGQIDLALAAELANLEIDDIYRLNAAFNRWATDPDGPHRLVVPIDRKTQLEEALAELDPDDRLAWHRHQIQPGESLISIARQYNTTVELLQDVNELRGNVIRAGHHLLVPRSMASADSYSGSVSQRLARIQNTQRGDREQVSHQVQPGESFWSIAQRYDVGVRQLAQWNGMAPGDTLRAGQSLAVWVEDADNARIASPLRAGPTDRERRVNYRVRSGDSLARIASRFGVSVNDLLRWNSLSADDYLQPGQQLTIIVDVTNTSGS</sequence>
<dbReference type="PROSITE" id="PS51782">
    <property type="entry name" value="LYSM"/>
    <property type="match status" value="3"/>
</dbReference>
<name>A0AAP6JCT1_9GAMM</name>
<evidence type="ECO:0000256" key="1">
    <source>
        <dbReference type="ARBA" id="ARBA00007734"/>
    </source>
</evidence>
<comment type="caution">
    <text evidence="4">The sequence shown here is derived from an EMBL/GenBank/DDBJ whole genome shotgun (WGS) entry which is preliminary data.</text>
</comment>
<protein>
    <submittedName>
        <fullName evidence="4">LysM peptidoglycan-binding domain-containing protein</fullName>
    </submittedName>
</protein>
<dbReference type="Gene3D" id="1.10.530.10">
    <property type="match status" value="1"/>
</dbReference>
<dbReference type="GO" id="GO:0008932">
    <property type="term" value="F:lytic endotransglycosylase activity"/>
    <property type="evidence" value="ECO:0007669"/>
    <property type="project" value="TreeGrafter"/>
</dbReference>
<dbReference type="SUPFAM" id="SSF53955">
    <property type="entry name" value="Lysozyme-like"/>
    <property type="match status" value="1"/>
</dbReference>
<dbReference type="Proteomes" id="UP001302316">
    <property type="component" value="Unassembled WGS sequence"/>
</dbReference>
<reference evidence="4 5" key="1">
    <citation type="submission" date="2023-12" db="EMBL/GenBank/DDBJ databases">
        <title>Whole-genome sequencing of halo(alkali)philic microorganisms from hypersaline lakes.</title>
        <authorList>
            <person name="Sorokin D.Y."/>
            <person name="Merkel A.Y."/>
            <person name="Messina E."/>
            <person name="Yakimov M."/>
        </authorList>
    </citation>
    <scope>NUCLEOTIDE SEQUENCE [LARGE SCALE GENOMIC DNA]</scope>
    <source>
        <strain evidence="4 5">AB-CW1</strain>
    </source>
</reference>
<proteinExistence type="inferred from homology"/>
<dbReference type="Pfam" id="PF01476">
    <property type="entry name" value="LysM"/>
    <property type="match status" value="3"/>
</dbReference>
<dbReference type="InterPro" id="IPR036779">
    <property type="entry name" value="LysM_dom_sf"/>
</dbReference>
<dbReference type="InterPro" id="IPR018392">
    <property type="entry name" value="LysM"/>
</dbReference>
<dbReference type="InterPro" id="IPR023346">
    <property type="entry name" value="Lysozyme-like_dom_sf"/>
</dbReference>